<dbReference type="Proteomes" id="UP000321926">
    <property type="component" value="Unassembled WGS sequence"/>
</dbReference>
<organism evidence="2 3">
    <name type="scientific">Pontibacter qinzhouensis</name>
    <dbReference type="NCBI Taxonomy" id="2603253"/>
    <lineage>
        <taxon>Bacteria</taxon>
        <taxon>Pseudomonadati</taxon>
        <taxon>Bacteroidota</taxon>
        <taxon>Cytophagia</taxon>
        <taxon>Cytophagales</taxon>
        <taxon>Hymenobacteraceae</taxon>
        <taxon>Pontibacter</taxon>
    </lineage>
</organism>
<reference evidence="2 3" key="1">
    <citation type="submission" date="2019-08" db="EMBL/GenBank/DDBJ databases">
        <authorList>
            <person name="Shi S."/>
        </authorList>
    </citation>
    <scope>NUCLEOTIDE SEQUENCE [LARGE SCALE GENOMIC DNA]</scope>
    <source>
        <strain evidence="2 3">GY10130</strain>
    </source>
</reference>
<evidence type="ECO:0000313" key="3">
    <source>
        <dbReference type="Proteomes" id="UP000321926"/>
    </source>
</evidence>
<keyword evidence="3" id="KW-1185">Reference proteome</keyword>
<gene>
    <name evidence="2" type="ORF">FVR03_08720</name>
</gene>
<dbReference type="EMBL" id="VRTY01000026">
    <property type="protein sequence ID" value="TXK47962.1"/>
    <property type="molecule type" value="Genomic_DNA"/>
</dbReference>
<accession>A0A5C8K9E2</accession>
<protein>
    <submittedName>
        <fullName evidence="2">DUF2382 domain-containing protein</fullName>
    </submittedName>
</protein>
<name>A0A5C8K9E2_9BACT</name>
<proteinExistence type="predicted"/>
<sequence>MPPNRPTEEVDKTIPIIEERVEVGKRVVETGDVFISKSVHEDNVTVDLPTTKEHVHVERVPVNQYVDTPPAAVRHEGDTMIIPVIREELVVVKKLFVVEELHITKKLETTHDSEQVTLLKEEIHVNRVAKDTPRR</sequence>
<evidence type="ECO:0000313" key="2">
    <source>
        <dbReference type="EMBL" id="TXK47962.1"/>
    </source>
</evidence>
<dbReference type="OrthoDB" id="5569583at2"/>
<dbReference type="PANTHER" id="PTHR38463:SF1">
    <property type="entry name" value="STRESS RESPONSE PROTEIN YSNF"/>
    <property type="match status" value="1"/>
</dbReference>
<evidence type="ECO:0000259" key="1">
    <source>
        <dbReference type="Pfam" id="PF09557"/>
    </source>
</evidence>
<comment type="caution">
    <text evidence="2">The sequence shown here is derived from an EMBL/GenBank/DDBJ whole genome shotgun (WGS) entry which is preliminary data.</text>
</comment>
<dbReference type="InterPro" id="IPR052967">
    <property type="entry name" value="Stress_Response_Assoc"/>
</dbReference>
<dbReference type="InterPro" id="IPR019060">
    <property type="entry name" value="DUF2382"/>
</dbReference>
<feature type="domain" description="DUF2382" evidence="1">
    <location>
        <begin position="15"/>
        <end position="125"/>
    </location>
</feature>
<dbReference type="AlphaFoldDB" id="A0A5C8K9E2"/>
<dbReference type="PANTHER" id="PTHR38463">
    <property type="entry name" value="STRESS RESPONSE PROTEIN YSNF"/>
    <property type="match status" value="1"/>
</dbReference>
<dbReference type="Pfam" id="PF09557">
    <property type="entry name" value="DUF2382"/>
    <property type="match status" value="1"/>
</dbReference>